<reference evidence="1 2" key="1">
    <citation type="submission" date="2021-08" db="EMBL/GenBank/DDBJ databases">
        <title>Culture and genomic analysis of Symbiopectobacterium purcellii sp. nov. gen. nov., isolated from the leafhopper Empoasca decipiens.</title>
        <authorList>
            <person name="Nadal-Jimenez P."/>
            <person name="Siozios S."/>
            <person name="Halliday N."/>
            <person name="Camara M."/>
            <person name="Hurst G.D.D."/>
        </authorList>
    </citation>
    <scope>NUCLEOTIDE SEQUENCE [LARGE SCALE GENOMIC DNA]</scope>
    <source>
        <strain evidence="1 2">SyEd1</strain>
    </source>
</reference>
<dbReference type="EMBL" id="CP081864">
    <property type="protein sequence ID" value="QZN94067.1"/>
    <property type="molecule type" value="Genomic_DNA"/>
</dbReference>
<proteinExistence type="predicted"/>
<evidence type="ECO:0008006" key="3">
    <source>
        <dbReference type="Google" id="ProtNLM"/>
    </source>
</evidence>
<dbReference type="RefSeq" id="WP_222157195.1">
    <property type="nucleotide sequence ID" value="NZ_CP081864.1"/>
</dbReference>
<dbReference type="Proteomes" id="UP000825886">
    <property type="component" value="Chromosome"/>
</dbReference>
<sequence length="312" mass="36041">MEQKFTYDMFLSDVKSNQKQILDEGIVKVKGAKIYNYIKDDVSINSSSRPTASDQYTIAINSGVLLAIFDYSNDVIRPFYKLYHSQLNVTEELFVRFVCGVMADFIFWHELSHIIRGHFDYLGIYQSEKPLSFNLSKLGESRVAELDADIYGASLLFLRVLNVINSGSIRPEDALCSYTVGLRSIFEILHNDNELEDLTHHEAEHPHSQARAFNAFSFGVTSPDAIRYSQDKMPYYQACAEQYFLDFERLALGNKFNIEAVSDIMPIDVSQWLSEKEKLDTLSRISDETRTFAERLKSNVRYIKNWLRRVRS</sequence>
<gene>
    <name evidence="1" type="ORF">K6K13_11720</name>
</gene>
<accession>A0ABX9AFZ0</accession>
<evidence type="ECO:0000313" key="2">
    <source>
        <dbReference type="Proteomes" id="UP000825886"/>
    </source>
</evidence>
<keyword evidence="2" id="KW-1185">Reference proteome</keyword>
<name>A0ABX9AFZ0_9ENTR</name>
<protein>
    <recommendedName>
        <fullName evidence="3">Peptidase M48 domain-containing protein</fullName>
    </recommendedName>
</protein>
<evidence type="ECO:0000313" key="1">
    <source>
        <dbReference type="EMBL" id="QZN94067.1"/>
    </source>
</evidence>
<organism evidence="1 2">
    <name type="scientific">Symbiopectobacterium purcellii</name>
    <dbReference type="NCBI Taxonomy" id="2871826"/>
    <lineage>
        <taxon>Bacteria</taxon>
        <taxon>Pseudomonadati</taxon>
        <taxon>Pseudomonadota</taxon>
        <taxon>Gammaproteobacteria</taxon>
        <taxon>Enterobacterales</taxon>
        <taxon>Enterobacteriaceae</taxon>
    </lineage>
</organism>